<reference evidence="5" key="1">
    <citation type="submission" date="2021-06" db="EMBL/GenBank/DDBJ databases">
        <authorList>
            <person name="Kallberg Y."/>
            <person name="Tangrot J."/>
            <person name="Rosling A."/>
        </authorList>
    </citation>
    <scope>NUCLEOTIDE SEQUENCE</scope>
    <source>
        <strain evidence="5">IN212</strain>
    </source>
</reference>
<dbReference type="GO" id="GO:0004471">
    <property type="term" value="F:malate dehydrogenase (decarboxylating) (NAD+) activity"/>
    <property type="evidence" value="ECO:0007669"/>
    <property type="project" value="TreeGrafter"/>
</dbReference>
<feature type="domain" description="Malic enzyme NAD-binding" evidence="4">
    <location>
        <begin position="59"/>
        <end position="103"/>
    </location>
</feature>
<evidence type="ECO:0000313" key="6">
    <source>
        <dbReference type="Proteomes" id="UP000789396"/>
    </source>
</evidence>
<dbReference type="InterPro" id="IPR012302">
    <property type="entry name" value="Malic_NAD-bd"/>
</dbReference>
<sequence>MGIPIGKLQLYVAGAGIDPRRTLPITIDLGTNNEKNLNDEFYLGIRKNRVSDDEDIHPTQHRILFFGAGSAGVGVAKQLLEFFKIEHGMSEEDAKKLVWLVDTK</sequence>
<dbReference type="AlphaFoldDB" id="A0A9N9PEX3"/>
<dbReference type="SUPFAM" id="SSF53223">
    <property type="entry name" value="Aminoacid dehydrogenase-like, N-terminal domain"/>
    <property type="match status" value="1"/>
</dbReference>
<evidence type="ECO:0000256" key="1">
    <source>
        <dbReference type="ARBA" id="ARBA00001946"/>
    </source>
</evidence>
<name>A0A9N9PEX3_9GLOM</name>
<comment type="caution">
    <text evidence="5">The sequence shown here is derived from an EMBL/GenBank/DDBJ whole genome shotgun (WGS) entry which is preliminary data.</text>
</comment>
<keyword evidence="6" id="KW-1185">Reference proteome</keyword>
<feature type="non-terminal residue" evidence="5">
    <location>
        <position position="104"/>
    </location>
</feature>
<proteinExistence type="predicted"/>
<evidence type="ECO:0000313" key="5">
    <source>
        <dbReference type="EMBL" id="CAG8810003.1"/>
    </source>
</evidence>
<evidence type="ECO:0000259" key="4">
    <source>
        <dbReference type="Pfam" id="PF03949"/>
    </source>
</evidence>
<dbReference type="Pfam" id="PF00390">
    <property type="entry name" value="malic"/>
    <property type="match status" value="1"/>
</dbReference>
<feature type="domain" description="Malic enzyme N-terminal" evidence="3">
    <location>
        <begin position="1"/>
        <end position="54"/>
    </location>
</feature>
<dbReference type="InterPro" id="IPR012301">
    <property type="entry name" value="Malic_N_dom"/>
</dbReference>
<dbReference type="PANTHER" id="PTHR23406">
    <property type="entry name" value="MALIC ENZYME-RELATED"/>
    <property type="match status" value="1"/>
</dbReference>
<dbReference type="InterPro" id="IPR036291">
    <property type="entry name" value="NAD(P)-bd_dom_sf"/>
</dbReference>
<organism evidence="5 6">
    <name type="scientific">Racocetra fulgida</name>
    <dbReference type="NCBI Taxonomy" id="60492"/>
    <lineage>
        <taxon>Eukaryota</taxon>
        <taxon>Fungi</taxon>
        <taxon>Fungi incertae sedis</taxon>
        <taxon>Mucoromycota</taxon>
        <taxon>Glomeromycotina</taxon>
        <taxon>Glomeromycetes</taxon>
        <taxon>Diversisporales</taxon>
        <taxon>Gigasporaceae</taxon>
        <taxon>Racocetra</taxon>
    </lineage>
</organism>
<dbReference type="Gene3D" id="3.40.50.720">
    <property type="entry name" value="NAD(P)-binding Rossmann-like Domain"/>
    <property type="match status" value="1"/>
</dbReference>
<dbReference type="GO" id="GO:0051287">
    <property type="term" value="F:NAD binding"/>
    <property type="evidence" value="ECO:0007669"/>
    <property type="project" value="InterPro"/>
</dbReference>
<dbReference type="Proteomes" id="UP000789396">
    <property type="component" value="Unassembled WGS sequence"/>
</dbReference>
<comment type="cofactor">
    <cofactor evidence="1">
        <name>Mg(2+)</name>
        <dbReference type="ChEBI" id="CHEBI:18420"/>
    </cofactor>
</comment>
<dbReference type="GO" id="GO:0005739">
    <property type="term" value="C:mitochondrion"/>
    <property type="evidence" value="ECO:0007669"/>
    <property type="project" value="TreeGrafter"/>
</dbReference>
<dbReference type="EMBL" id="CAJVPZ010083522">
    <property type="protein sequence ID" value="CAG8810003.1"/>
    <property type="molecule type" value="Genomic_DNA"/>
</dbReference>
<dbReference type="OrthoDB" id="5365701at2759"/>
<evidence type="ECO:0000259" key="3">
    <source>
        <dbReference type="Pfam" id="PF00390"/>
    </source>
</evidence>
<accession>A0A9N9PEX3</accession>
<dbReference type="InterPro" id="IPR046346">
    <property type="entry name" value="Aminoacid_DH-like_N_sf"/>
</dbReference>
<evidence type="ECO:0000256" key="2">
    <source>
        <dbReference type="ARBA" id="ARBA00023002"/>
    </source>
</evidence>
<dbReference type="GO" id="GO:0006108">
    <property type="term" value="P:malate metabolic process"/>
    <property type="evidence" value="ECO:0007669"/>
    <property type="project" value="TreeGrafter"/>
</dbReference>
<dbReference type="InterPro" id="IPR037062">
    <property type="entry name" value="Malic_N_dom_sf"/>
</dbReference>
<gene>
    <name evidence="5" type="ORF">RFULGI_LOCUS18651</name>
</gene>
<dbReference type="Gene3D" id="3.40.50.10380">
    <property type="entry name" value="Malic enzyme, N-terminal domain"/>
    <property type="match status" value="1"/>
</dbReference>
<dbReference type="PANTHER" id="PTHR23406:SF32">
    <property type="entry name" value="NADP-DEPENDENT MALIC ENZYME"/>
    <property type="match status" value="1"/>
</dbReference>
<dbReference type="SUPFAM" id="SSF51735">
    <property type="entry name" value="NAD(P)-binding Rossmann-fold domains"/>
    <property type="match status" value="1"/>
</dbReference>
<dbReference type="Pfam" id="PF03949">
    <property type="entry name" value="Malic_M"/>
    <property type="match status" value="1"/>
</dbReference>
<keyword evidence="2" id="KW-0560">Oxidoreductase</keyword>
<protein>
    <submittedName>
        <fullName evidence="5">7800_t:CDS:1</fullName>
    </submittedName>
</protein>